<dbReference type="CDD" id="cd08771">
    <property type="entry name" value="DLP_1"/>
    <property type="match status" value="1"/>
</dbReference>
<dbReference type="InterPro" id="IPR020850">
    <property type="entry name" value="GED_dom"/>
</dbReference>
<dbReference type="Pfam" id="PF00350">
    <property type="entry name" value="Dynamin_N"/>
    <property type="match status" value="1"/>
</dbReference>
<dbReference type="GO" id="GO:0008017">
    <property type="term" value="F:microtubule binding"/>
    <property type="evidence" value="ECO:0007669"/>
    <property type="project" value="TreeGrafter"/>
</dbReference>
<dbReference type="PANTHER" id="PTHR11566">
    <property type="entry name" value="DYNAMIN"/>
    <property type="match status" value="1"/>
</dbReference>
<evidence type="ECO:0000313" key="6">
    <source>
        <dbReference type="Proteomes" id="UP000749293"/>
    </source>
</evidence>
<organism evidence="5 6">
    <name type="scientific">Geosmithia morbida</name>
    <dbReference type="NCBI Taxonomy" id="1094350"/>
    <lineage>
        <taxon>Eukaryota</taxon>
        <taxon>Fungi</taxon>
        <taxon>Dikarya</taxon>
        <taxon>Ascomycota</taxon>
        <taxon>Pezizomycotina</taxon>
        <taxon>Sordariomycetes</taxon>
        <taxon>Hypocreomycetidae</taxon>
        <taxon>Hypocreales</taxon>
        <taxon>Bionectriaceae</taxon>
        <taxon>Geosmithia</taxon>
    </lineage>
</organism>
<dbReference type="AlphaFoldDB" id="A0A9P4YTM1"/>
<dbReference type="Pfam" id="PF01031">
    <property type="entry name" value="Dynamin_M"/>
    <property type="match status" value="1"/>
</dbReference>
<name>A0A9P4YTM1_9HYPO</name>
<reference evidence="5" key="1">
    <citation type="submission" date="2020-03" db="EMBL/GenBank/DDBJ databases">
        <title>Site-based positive gene gene selection in Geosmithia morbida across the United States reveals a broad range of putative effectors and factors for local host and environmental adapation.</title>
        <authorList>
            <person name="Onufrak A."/>
            <person name="Murdoch R.W."/>
            <person name="Gazis R."/>
            <person name="Huff M."/>
            <person name="Staton M."/>
            <person name="Klingeman W."/>
            <person name="Hadziabdic D."/>
        </authorList>
    </citation>
    <scope>NUCLEOTIDE SEQUENCE</scope>
    <source>
        <strain evidence="5">1262</strain>
    </source>
</reference>
<keyword evidence="2" id="KW-0342">GTP-binding</keyword>
<keyword evidence="1" id="KW-0547">Nucleotide-binding</keyword>
<dbReference type="SMART" id="SM00053">
    <property type="entry name" value="DYNc"/>
    <property type="match status" value="1"/>
</dbReference>
<dbReference type="InterPro" id="IPR027417">
    <property type="entry name" value="P-loop_NTPase"/>
</dbReference>
<evidence type="ECO:0000259" key="4">
    <source>
        <dbReference type="PROSITE" id="PS51388"/>
    </source>
</evidence>
<dbReference type="GO" id="GO:0006897">
    <property type="term" value="P:endocytosis"/>
    <property type="evidence" value="ECO:0007669"/>
    <property type="project" value="TreeGrafter"/>
</dbReference>
<dbReference type="GO" id="GO:0005874">
    <property type="term" value="C:microtubule"/>
    <property type="evidence" value="ECO:0007669"/>
    <property type="project" value="TreeGrafter"/>
</dbReference>
<evidence type="ECO:0000256" key="1">
    <source>
        <dbReference type="ARBA" id="ARBA00022741"/>
    </source>
</evidence>
<dbReference type="GO" id="GO:0048312">
    <property type="term" value="P:intracellular distribution of mitochondria"/>
    <property type="evidence" value="ECO:0007669"/>
    <property type="project" value="TreeGrafter"/>
</dbReference>
<dbReference type="Gene3D" id="3.40.50.300">
    <property type="entry name" value="P-loop containing nucleotide triphosphate hydrolases"/>
    <property type="match status" value="1"/>
</dbReference>
<feature type="domain" description="GED" evidence="4">
    <location>
        <begin position="620"/>
        <end position="709"/>
    </location>
</feature>
<accession>A0A9P4YTM1</accession>
<dbReference type="RefSeq" id="XP_035320135.1">
    <property type="nucleotide sequence ID" value="XM_035463871.1"/>
</dbReference>
<dbReference type="InterPro" id="IPR045063">
    <property type="entry name" value="Dynamin_N"/>
</dbReference>
<evidence type="ECO:0000313" key="5">
    <source>
        <dbReference type="EMBL" id="KAF4121483.1"/>
    </source>
</evidence>
<feature type="region of interest" description="Disordered" evidence="3">
    <location>
        <begin position="387"/>
        <end position="412"/>
    </location>
</feature>
<proteinExistence type="predicted"/>
<dbReference type="GO" id="GO:0005739">
    <property type="term" value="C:mitochondrion"/>
    <property type="evidence" value="ECO:0007669"/>
    <property type="project" value="TreeGrafter"/>
</dbReference>
<dbReference type="GO" id="GO:0005525">
    <property type="term" value="F:GTP binding"/>
    <property type="evidence" value="ECO:0007669"/>
    <property type="project" value="InterPro"/>
</dbReference>
<gene>
    <name evidence="5" type="ORF">GMORB2_1890</name>
</gene>
<dbReference type="InterPro" id="IPR022812">
    <property type="entry name" value="Dynamin"/>
</dbReference>
<dbReference type="Proteomes" id="UP000749293">
    <property type="component" value="Unassembled WGS sequence"/>
</dbReference>
<sequence>MGVAMEPRLLSNPEMLEKIDKLRDLNIGQHIALPQLVVVGDQSSGKSSLLESLSGIPFPKDGTLCTRHATQITFRRNDDVFVKISINAGPHASEEHKKTVEGHRLKMDSAVEFRGQFVDILTKANEKMGLRKTVSAGRGAIFSEDVLKIEVYGPTEDYLTIIDVPGIFRTNMYGTTKEDIVMVRELVKDYIKDDRTIILAVLPSNVDIATQEILELAEEYDPEGASLCDLVNGKRRHLTLGYYLVKNRGPDDGPVEPEELDRFFARNPWRRLPGERLGIRALKAQLEALLIDICGREFPRLVQDLSRSITECKRELQGLGRPRQDENEQRIFLGNVAGAFQDCVRSSLAADYTAIDALGETELRLITNVMNITDVFATDFHEKAHSNNFDEERGHVGKTESEDDLRESQKSSSEAMVKQMRNLLESVHIDDATDGEKAELEDILAIPDKDLESKGGVSSWIRQHYLNIRGLELGTFNANFVSVAFAQQSSKWPHMSKVYMSRVILSLHRFIASALRLVLPDETARNKVWSSILESLVDCYRKAIRQADLLVNIERQGIPYTANKKFTKEINEARSKRMLRQVFPKARKDKAQYGEVQYTVTLEDMDSMHSEEQSNMGYSLQEVHDILQAYYRIAMERFIDNIFQIAVNHQLLHGPDSPLRVFDQNWVMSLRPAQLEQIAGESKASKRTRAKLNKKIEDLSTGRKVLEQY</sequence>
<protein>
    <submittedName>
        <fullName evidence="5">DYNc</fullName>
    </submittedName>
</protein>
<dbReference type="GeneID" id="55968120"/>
<evidence type="ECO:0000256" key="3">
    <source>
        <dbReference type="SAM" id="MobiDB-lite"/>
    </source>
</evidence>
<dbReference type="InterPro" id="IPR000375">
    <property type="entry name" value="Dynamin_stalk"/>
</dbReference>
<dbReference type="GO" id="GO:0000266">
    <property type="term" value="P:mitochondrial fission"/>
    <property type="evidence" value="ECO:0007669"/>
    <property type="project" value="TreeGrafter"/>
</dbReference>
<dbReference type="GO" id="GO:0003924">
    <property type="term" value="F:GTPase activity"/>
    <property type="evidence" value="ECO:0007669"/>
    <property type="project" value="InterPro"/>
</dbReference>
<dbReference type="SUPFAM" id="SSF52540">
    <property type="entry name" value="P-loop containing nucleoside triphosphate hydrolases"/>
    <property type="match status" value="1"/>
</dbReference>
<dbReference type="PROSITE" id="PS51388">
    <property type="entry name" value="GED"/>
    <property type="match status" value="1"/>
</dbReference>
<dbReference type="PANTHER" id="PTHR11566:SF215">
    <property type="entry name" value="DYNAMIN GTPASE"/>
    <property type="match status" value="1"/>
</dbReference>
<dbReference type="OrthoDB" id="415706at2759"/>
<dbReference type="GO" id="GO:0016020">
    <property type="term" value="C:membrane"/>
    <property type="evidence" value="ECO:0007669"/>
    <property type="project" value="TreeGrafter"/>
</dbReference>
<keyword evidence="6" id="KW-1185">Reference proteome</keyword>
<dbReference type="GO" id="GO:0016559">
    <property type="term" value="P:peroxisome fission"/>
    <property type="evidence" value="ECO:0007669"/>
    <property type="project" value="TreeGrafter"/>
</dbReference>
<evidence type="ECO:0000256" key="2">
    <source>
        <dbReference type="ARBA" id="ARBA00023134"/>
    </source>
</evidence>
<comment type="caution">
    <text evidence="5">The sequence shown here is derived from an EMBL/GenBank/DDBJ whole genome shotgun (WGS) entry which is preliminary data.</text>
</comment>
<feature type="compositionally biased region" description="Basic and acidic residues" evidence="3">
    <location>
        <begin position="387"/>
        <end position="400"/>
    </location>
</feature>
<dbReference type="InterPro" id="IPR001401">
    <property type="entry name" value="Dynamin_GTPase"/>
</dbReference>
<dbReference type="PRINTS" id="PR00195">
    <property type="entry name" value="DYNAMIN"/>
</dbReference>
<dbReference type="EMBL" id="JAANYQ010000012">
    <property type="protein sequence ID" value="KAF4121483.1"/>
    <property type="molecule type" value="Genomic_DNA"/>
</dbReference>